<evidence type="ECO:0000256" key="2">
    <source>
        <dbReference type="ARBA" id="ARBA00022475"/>
    </source>
</evidence>
<evidence type="ECO:0000256" key="6">
    <source>
        <dbReference type="SAM" id="Phobius"/>
    </source>
</evidence>
<dbReference type="PATRIC" id="fig|1291052.5.peg.1349"/>
<feature type="transmembrane region" description="Helical" evidence="6">
    <location>
        <begin position="103"/>
        <end position="127"/>
    </location>
</feature>
<feature type="transmembrane region" description="Helical" evidence="6">
    <location>
        <begin position="64"/>
        <end position="82"/>
    </location>
</feature>
<evidence type="ECO:0000256" key="3">
    <source>
        <dbReference type="ARBA" id="ARBA00022692"/>
    </source>
</evidence>
<proteinExistence type="predicted"/>
<dbReference type="AlphaFoldDB" id="A0A0R1ZX02"/>
<gene>
    <name evidence="7" type="ORF">FC18_GL001331</name>
</gene>
<sequence length="197" mass="21011">MLISIALVTSIGMQNLFVFNNALGNKLRHSLVYALFVWIADTTLTVIAFLGMGALIAANDTARLIIMAIGGAIVVWIGVNIIRGAKAAVIGSEHDETTMKAAFVGAWVVAFANPQAIIDTSLMLGALRGTLANWQVAPFLLGVITSTALWFFGITIVLGLLKDRLPKKLLMWVNIVSGAIVTGYGCVLIFQVLQAII</sequence>
<dbReference type="Pfam" id="PF01810">
    <property type="entry name" value="LysE"/>
    <property type="match status" value="1"/>
</dbReference>
<organism evidence="7 8">
    <name type="scientific">Lacticaseibacillus sharpeae JCM 1186 = DSM 20505</name>
    <dbReference type="NCBI Taxonomy" id="1291052"/>
    <lineage>
        <taxon>Bacteria</taxon>
        <taxon>Bacillati</taxon>
        <taxon>Bacillota</taxon>
        <taxon>Bacilli</taxon>
        <taxon>Lactobacillales</taxon>
        <taxon>Lactobacillaceae</taxon>
        <taxon>Lacticaseibacillus</taxon>
    </lineage>
</organism>
<evidence type="ECO:0000256" key="5">
    <source>
        <dbReference type="ARBA" id="ARBA00023136"/>
    </source>
</evidence>
<keyword evidence="2" id="KW-1003">Cell membrane</keyword>
<evidence type="ECO:0000313" key="7">
    <source>
        <dbReference type="EMBL" id="KRM55436.1"/>
    </source>
</evidence>
<dbReference type="InterPro" id="IPR001123">
    <property type="entry name" value="LeuE-type"/>
</dbReference>
<reference evidence="7 8" key="1">
    <citation type="journal article" date="2015" name="Genome Announc.">
        <title>Expanding the biotechnology potential of lactobacilli through comparative genomics of 213 strains and associated genera.</title>
        <authorList>
            <person name="Sun Z."/>
            <person name="Harris H.M."/>
            <person name="McCann A."/>
            <person name="Guo C."/>
            <person name="Argimon S."/>
            <person name="Zhang W."/>
            <person name="Yang X."/>
            <person name="Jeffery I.B."/>
            <person name="Cooney J.C."/>
            <person name="Kagawa T.F."/>
            <person name="Liu W."/>
            <person name="Song Y."/>
            <person name="Salvetti E."/>
            <person name="Wrobel A."/>
            <person name="Rasinkangas P."/>
            <person name="Parkhill J."/>
            <person name="Rea M.C."/>
            <person name="O'Sullivan O."/>
            <person name="Ritari J."/>
            <person name="Douillard F.P."/>
            <person name="Paul Ross R."/>
            <person name="Yang R."/>
            <person name="Briner A.E."/>
            <person name="Felis G.E."/>
            <person name="de Vos W.M."/>
            <person name="Barrangou R."/>
            <person name="Klaenhammer T.R."/>
            <person name="Caufield P.W."/>
            <person name="Cui Y."/>
            <person name="Zhang H."/>
            <person name="O'Toole P.W."/>
        </authorList>
    </citation>
    <scope>NUCLEOTIDE SEQUENCE [LARGE SCALE GENOMIC DNA]</scope>
    <source>
        <strain evidence="7 8">DSM 20505</strain>
    </source>
</reference>
<keyword evidence="5 6" id="KW-0472">Membrane</keyword>
<dbReference type="STRING" id="1291052.FC18_GL001331"/>
<keyword evidence="4 6" id="KW-1133">Transmembrane helix</keyword>
<feature type="transmembrane region" description="Helical" evidence="6">
    <location>
        <begin position="31"/>
        <end position="58"/>
    </location>
</feature>
<evidence type="ECO:0000256" key="4">
    <source>
        <dbReference type="ARBA" id="ARBA00022989"/>
    </source>
</evidence>
<name>A0A0R1ZX02_9LACO</name>
<comment type="caution">
    <text evidence="7">The sequence shown here is derived from an EMBL/GenBank/DDBJ whole genome shotgun (WGS) entry which is preliminary data.</text>
</comment>
<protein>
    <submittedName>
        <fullName evidence="7">Amino acid export protein</fullName>
    </submittedName>
</protein>
<accession>A0A0R1ZX02</accession>
<dbReference type="PANTHER" id="PTHR30086:SF20">
    <property type="entry name" value="ARGININE EXPORTER PROTEIN ARGO-RELATED"/>
    <property type="match status" value="1"/>
</dbReference>
<evidence type="ECO:0000313" key="8">
    <source>
        <dbReference type="Proteomes" id="UP000051679"/>
    </source>
</evidence>
<feature type="transmembrane region" description="Helical" evidence="6">
    <location>
        <begin position="139"/>
        <end position="161"/>
    </location>
</feature>
<keyword evidence="3 6" id="KW-0812">Transmembrane</keyword>
<dbReference type="Proteomes" id="UP000051679">
    <property type="component" value="Unassembled WGS sequence"/>
</dbReference>
<evidence type="ECO:0000256" key="1">
    <source>
        <dbReference type="ARBA" id="ARBA00004651"/>
    </source>
</evidence>
<dbReference type="PANTHER" id="PTHR30086">
    <property type="entry name" value="ARGININE EXPORTER PROTEIN ARGO"/>
    <property type="match status" value="1"/>
</dbReference>
<dbReference type="EMBL" id="AYYO01000022">
    <property type="protein sequence ID" value="KRM55436.1"/>
    <property type="molecule type" value="Genomic_DNA"/>
</dbReference>
<dbReference type="GO" id="GO:0015171">
    <property type="term" value="F:amino acid transmembrane transporter activity"/>
    <property type="evidence" value="ECO:0007669"/>
    <property type="project" value="TreeGrafter"/>
</dbReference>
<comment type="subcellular location">
    <subcellularLocation>
        <location evidence="1">Cell membrane</location>
        <topology evidence="1">Multi-pass membrane protein</topology>
    </subcellularLocation>
</comment>
<keyword evidence="8" id="KW-1185">Reference proteome</keyword>
<dbReference type="GO" id="GO:0005886">
    <property type="term" value="C:plasma membrane"/>
    <property type="evidence" value="ECO:0007669"/>
    <property type="project" value="UniProtKB-SubCell"/>
</dbReference>
<feature type="transmembrane region" description="Helical" evidence="6">
    <location>
        <begin position="173"/>
        <end position="196"/>
    </location>
</feature>